<protein>
    <submittedName>
        <fullName evidence="1">Uncharacterized protein</fullName>
    </submittedName>
</protein>
<dbReference type="AlphaFoldDB" id="A0A8T2P4K7"/>
<evidence type="ECO:0000313" key="2">
    <source>
        <dbReference type="Proteomes" id="UP000824540"/>
    </source>
</evidence>
<organism evidence="1 2">
    <name type="scientific">Albula glossodonta</name>
    <name type="common">roundjaw bonefish</name>
    <dbReference type="NCBI Taxonomy" id="121402"/>
    <lineage>
        <taxon>Eukaryota</taxon>
        <taxon>Metazoa</taxon>
        <taxon>Chordata</taxon>
        <taxon>Craniata</taxon>
        <taxon>Vertebrata</taxon>
        <taxon>Euteleostomi</taxon>
        <taxon>Actinopterygii</taxon>
        <taxon>Neopterygii</taxon>
        <taxon>Teleostei</taxon>
        <taxon>Albuliformes</taxon>
        <taxon>Albulidae</taxon>
        <taxon>Albula</taxon>
    </lineage>
</organism>
<dbReference type="EMBL" id="JAFBMS010000011">
    <property type="protein sequence ID" value="KAG9348413.1"/>
    <property type="molecule type" value="Genomic_DNA"/>
</dbReference>
<dbReference type="Proteomes" id="UP000824540">
    <property type="component" value="Unassembled WGS sequence"/>
</dbReference>
<accession>A0A8T2P4K7</accession>
<comment type="caution">
    <text evidence="1">The sequence shown here is derived from an EMBL/GenBank/DDBJ whole genome shotgun (WGS) entry which is preliminary data.</text>
</comment>
<sequence>MDNADVLVQPHYGSWIGADFQSTDVMPQAAHFWEACVRVFQAQHCYDQLQEEVCNGCQVQQPCDDNIINDQGRRSLKIYEQRIKQLLTRRGVGWFAVDPEPTWPELLYPHAYTCMDAEWKVRTGRDGPGKIAYLSVCGTSNGVMRTTGHLSHLFVQQVGGDLGRSQAVIGGVHFSIYKGDITGRWC</sequence>
<keyword evidence="2" id="KW-1185">Reference proteome</keyword>
<evidence type="ECO:0000313" key="1">
    <source>
        <dbReference type="EMBL" id="KAG9348413.1"/>
    </source>
</evidence>
<name>A0A8T2P4K7_9TELE</name>
<proteinExistence type="predicted"/>
<gene>
    <name evidence="1" type="ORF">JZ751_002148</name>
</gene>
<reference evidence="1" key="1">
    <citation type="thesis" date="2021" institute="BYU ScholarsArchive" country="Provo, UT, USA">
        <title>Applications of and Algorithms for Genome Assembly and Genomic Analyses with an Emphasis on Marine Teleosts.</title>
        <authorList>
            <person name="Pickett B.D."/>
        </authorList>
    </citation>
    <scope>NUCLEOTIDE SEQUENCE</scope>
    <source>
        <strain evidence="1">HI-2016</strain>
    </source>
</reference>
<dbReference type="OrthoDB" id="16281at2759"/>